<dbReference type="EMBL" id="ABYJ02000231">
    <property type="protein sequence ID" value="EEU99209.1"/>
    <property type="molecule type" value="Genomic_DNA"/>
</dbReference>
<proteinExistence type="predicted"/>
<sequence length="100" mass="11110">MEEKVVSIESLKKIGINRTGKMIGENDATQFHGYLCYSKNPIEMNSEVNHFLSGNAFALGGYTGNQLTIDIENGIYVFFASNRCHNRVTNITGAAEKDYV</sequence>
<evidence type="ECO:0000313" key="2">
    <source>
        <dbReference type="Proteomes" id="UP000004828"/>
    </source>
</evidence>
<dbReference type="AlphaFoldDB" id="C7GG71"/>
<protein>
    <submittedName>
        <fullName evidence="1">Uncharacterized protein</fullName>
    </submittedName>
</protein>
<gene>
    <name evidence="1" type="ORF">ROSINTL182_08933</name>
</gene>
<organism evidence="1 2">
    <name type="scientific">Roseburia intestinalis L1-82</name>
    <dbReference type="NCBI Taxonomy" id="536231"/>
    <lineage>
        <taxon>Bacteria</taxon>
        <taxon>Bacillati</taxon>
        <taxon>Bacillota</taxon>
        <taxon>Clostridia</taxon>
        <taxon>Lachnospirales</taxon>
        <taxon>Lachnospiraceae</taxon>
        <taxon>Roseburia</taxon>
    </lineage>
</organism>
<comment type="caution">
    <text evidence="1">The sequence shown here is derived from an EMBL/GenBank/DDBJ whole genome shotgun (WGS) entry which is preliminary data.</text>
</comment>
<reference evidence="1 2" key="1">
    <citation type="submission" date="2009-08" db="EMBL/GenBank/DDBJ databases">
        <authorList>
            <person name="Weinstock G."/>
            <person name="Sodergren E."/>
            <person name="Clifton S."/>
            <person name="Fulton L."/>
            <person name="Fulton B."/>
            <person name="Courtney L."/>
            <person name="Fronick C."/>
            <person name="Harrison M."/>
            <person name="Strong C."/>
            <person name="Farmer C."/>
            <person name="Delahaunty K."/>
            <person name="Markovic C."/>
            <person name="Hall O."/>
            <person name="Minx P."/>
            <person name="Tomlinson C."/>
            <person name="Mitreva M."/>
            <person name="Nelson J."/>
            <person name="Hou S."/>
            <person name="Wollam A."/>
            <person name="Pepin K.H."/>
            <person name="Johnson M."/>
            <person name="Bhonagiri V."/>
            <person name="Nash W.E."/>
            <person name="Warren W."/>
            <person name="Chinwalla A."/>
            <person name="Mardis E.R."/>
            <person name="Wilson R.K."/>
        </authorList>
    </citation>
    <scope>NUCLEOTIDE SEQUENCE [LARGE SCALE GENOMIC DNA]</scope>
    <source>
        <strain evidence="1 2">L1-82</strain>
    </source>
</reference>
<name>C7GG71_9FIRM</name>
<accession>C7GG71</accession>
<evidence type="ECO:0000313" key="1">
    <source>
        <dbReference type="EMBL" id="EEU99209.1"/>
    </source>
</evidence>
<dbReference type="Proteomes" id="UP000004828">
    <property type="component" value="Unassembled WGS sequence"/>
</dbReference>
<dbReference type="HOGENOM" id="CLU_2303902_0_0_9"/>